<dbReference type="GO" id="GO:0055085">
    <property type="term" value="P:transmembrane transport"/>
    <property type="evidence" value="ECO:0007669"/>
    <property type="project" value="InterPro"/>
</dbReference>
<dbReference type="Pfam" id="PF00528">
    <property type="entry name" value="BPD_transp_1"/>
    <property type="match status" value="1"/>
</dbReference>
<gene>
    <name evidence="9" type="ORF">CEY11_21990</name>
</gene>
<evidence type="ECO:0000256" key="6">
    <source>
        <dbReference type="ARBA" id="ARBA00023136"/>
    </source>
</evidence>
<evidence type="ECO:0000256" key="7">
    <source>
        <dbReference type="RuleBase" id="RU363032"/>
    </source>
</evidence>
<feature type="transmembrane region" description="Helical" evidence="7">
    <location>
        <begin position="164"/>
        <end position="184"/>
    </location>
</feature>
<evidence type="ECO:0000313" key="10">
    <source>
        <dbReference type="Proteomes" id="UP000214603"/>
    </source>
</evidence>
<comment type="caution">
    <text evidence="9">The sequence shown here is derived from an EMBL/GenBank/DDBJ whole genome shotgun (WGS) entry which is preliminary data.</text>
</comment>
<keyword evidence="3" id="KW-1003">Cell membrane</keyword>
<keyword evidence="5 7" id="KW-1133">Transmembrane helix</keyword>
<sequence length="291" mass="31372">MDSRSTRCTRMSPSSSRWPRSLRRFWRAAKSASAGRSAMASSARPQGRDSYAILGGMILVAIVVCLLWQLVSTLIFAVPAPLKTLEAFGGIGGELEPAVRSTFGNAAAAFLLAVAIGTILGVVVGRSPYWYAVFSPLVVVGGATPKIIIYPILLLLLGLGPRSVIAMGFIGGIFSILINVMVAIRTMKPVYAKVALSLNVKPWRALTRIYLPAVSLPLLTGIRLCFGLTVVNVIFAELFASKHGMGKVIMDYYGVGRYAEMMAMILILFFVAMGGSIVLWALERRVRGRVS</sequence>
<dbReference type="EMBL" id="NJIH01000014">
    <property type="protein sequence ID" value="OWT54826.1"/>
    <property type="molecule type" value="Genomic_DNA"/>
</dbReference>
<dbReference type="Proteomes" id="UP000214603">
    <property type="component" value="Unassembled WGS sequence"/>
</dbReference>
<feature type="domain" description="ABC transmembrane type-1" evidence="8">
    <location>
        <begin position="99"/>
        <end position="279"/>
    </location>
</feature>
<feature type="transmembrane region" description="Helical" evidence="7">
    <location>
        <begin position="106"/>
        <end position="125"/>
    </location>
</feature>
<dbReference type="InterPro" id="IPR000515">
    <property type="entry name" value="MetI-like"/>
</dbReference>
<evidence type="ECO:0000256" key="1">
    <source>
        <dbReference type="ARBA" id="ARBA00004651"/>
    </source>
</evidence>
<feature type="transmembrane region" description="Helical" evidence="7">
    <location>
        <begin position="261"/>
        <end position="282"/>
    </location>
</feature>
<keyword evidence="2 7" id="KW-0813">Transport</keyword>
<evidence type="ECO:0000313" key="9">
    <source>
        <dbReference type="EMBL" id="OWT54826.1"/>
    </source>
</evidence>
<dbReference type="PROSITE" id="PS50928">
    <property type="entry name" value="ABC_TM1"/>
    <property type="match status" value="1"/>
</dbReference>
<protein>
    <submittedName>
        <fullName evidence="9">ABC transporter permease</fullName>
    </submittedName>
</protein>
<evidence type="ECO:0000256" key="2">
    <source>
        <dbReference type="ARBA" id="ARBA00022448"/>
    </source>
</evidence>
<feature type="transmembrane region" description="Helical" evidence="7">
    <location>
        <begin position="137"/>
        <end position="158"/>
    </location>
</feature>
<reference evidence="10" key="1">
    <citation type="submission" date="2017-06" db="EMBL/GenBank/DDBJ databases">
        <title>Herbaspirillum phytohormonus sp. nov., isolated from the root nodule of Robinia pseudoacacia in lead-zinc mine.</title>
        <authorList>
            <person name="Fan M."/>
            <person name="Lin Y."/>
        </authorList>
    </citation>
    <scope>NUCLEOTIDE SEQUENCE [LARGE SCALE GENOMIC DNA]</scope>
    <source>
        <strain evidence="10">SC-089</strain>
    </source>
</reference>
<dbReference type="CDD" id="cd06261">
    <property type="entry name" value="TM_PBP2"/>
    <property type="match status" value="1"/>
</dbReference>
<dbReference type="GO" id="GO:0005886">
    <property type="term" value="C:plasma membrane"/>
    <property type="evidence" value="ECO:0007669"/>
    <property type="project" value="UniProtKB-SubCell"/>
</dbReference>
<feature type="transmembrane region" description="Helical" evidence="7">
    <location>
        <begin position="209"/>
        <end position="235"/>
    </location>
</feature>
<evidence type="ECO:0000259" key="8">
    <source>
        <dbReference type="PROSITE" id="PS50928"/>
    </source>
</evidence>
<proteinExistence type="inferred from homology"/>
<keyword evidence="6 7" id="KW-0472">Membrane</keyword>
<dbReference type="PANTHER" id="PTHR30151">
    <property type="entry name" value="ALKANE SULFONATE ABC TRANSPORTER-RELATED, MEMBRANE SUBUNIT"/>
    <property type="match status" value="1"/>
</dbReference>
<dbReference type="Gene3D" id="1.10.3720.10">
    <property type="entry name" value="MetI-like"/>
    <property type="match status" value="1"/>
</dbReference>
<name>A0A225M0X6_9BURK</name>
<comment type="subcellular location">
    <subcellularLocation>
        <location evidence="1 7">Cell membrane</location>
        <topology evidence="1 7">Multi-pass membrane protein</topology>
    </subcellularLocation>
</comment>
<keyword evidence="10" id="KW-1185">Reference proteome</keyword>
<evidence type="ECO:0000256" key="4">
    <source>
        <dbReference type="ARBA" id="ARBA00022692"/>
    </source>
</evidence>
<dbReference type="InterPro" id="IPR035906">
    <property type="entry name" value="MetI-like_sf"/>
</dbReference>
<dbReference type="SUPFAM" id="SSF161098">
    <property type="entry name" value="MetI-like"/>
    <property type="match status" value="1"/>
</dbReference>
<evidence type="ECO:0000256" key="5">
    <source>
        <dbReference type="ARBA" id="ARBA00022989"/>
    </source>
</evidence>
<keyword evidence="4 7" id="KW-0812">Transmembrane</keyword>
<dbReference type="PANTHER" id="PTHR30151:SF0">
    <property type="entry name" value="ABC TRANSPORTER PERMEASE PROTEIN MJ0413-RELATED"/>
    <property type="match status" value="1"/>
</dbReference>
<organism evidence="9 10">
    <name type="scientific">Candidimonas nitroreducens</name>
    <dbReference type="NCBI Taxonomy" id="683354"/>
    <lineage>
        <taxon>Bacteria</taxon>
        <taxon>Pseudomonadati</taxon>
        <taxon>Pseudomonadota</taxon>
        <taxon>Betaproteobacteria</taxon>
        <taxon>Burkholderiales</taxon>
        <taxon>Alcaligenaceae</taxon>
        <taxon>Candidimonas</taxon>
    </lineage>
</organism>
<evidence type="ECO:0000256" key="3">
    <source>
        <dbReference type="ARBA" id="ARBA00022475"/>
    </source>
</evidence>
<feature type="transmembrane region" description="Helical" evidence="7">
    <location>
        <begin position="51"/>
        <end position="78"/>
    </location>
</feature>
<comment type="similarity">
    <text evidence="7">Belongs to the binding-protein-dependent transport system permease family.</text>
</comment>
<accession>A0A225M0X6</accession>
<dbReference type="AlphaFoldDB" id="A0A225M0X6"/>